<dbReference type="AlphaFoldDB" id="A0A2S7UU34"/>
<accession>A0A2S7UU34</accession>
<keyword evidence="2" id="KW-1185">Reference proteome</keyword>
<dbReference type="Proteomes" id="UP000239007">
    <property type="component" value="Unassembled WGS sequence"/>
</dbReference>
<sequence length="222" mass="24571">MNKFLILLTFFILLSGCVTTEPVGKMEAFPKMYNERPLSIAVVPAINNTTAADATDLLSTTIAQPLSEAGFYVVPVPYINHVLTLEGITDGAQLKSVPLEKFNQIFGADAVLFVTIDQWDTSYLVTSANVTVGLKFELISTKTNEYLWQHESVIVKDTTGKNSNGLLLQIIATAISTVMTDYVPIAREVNQRILYTIPLGKYHPRHGMDGNDKSGRFKEVER</sequence>
<proteinExistence type="predicted"/>
<dbReference type="PROSITE" id="PS51257">
    <property type="entry name" value="PROKAR_LIPOPROTEIN"/>
    <property type="match status" value="1"/>
</dbReference>
<evidence type="ECO:0008006" key="3">
    <source>
        <dbReference type="Google" id="ProtNLM"/>
    </source>
</evidence>
<organism evidence="1 2">
    <name type="scientific">Psychrosphaera saromensis</name>
    <dbReference type="NCBI Taxonomy" id="716813"/>
    <lineage>
        <taxon>Bacteria</taxon>
        <taxon>Pseudomonadati</taxon>
        <taxon>Pseudomonadota</taxon>
        <taxon>Gammaproteobacteria</taxon>
        <taxon>Alteromonadales</taxon>
        <taxon>Pseudoalteromonadaceae</taxon>
        <taxon>Psychrosphaera</taxon>
    </lineage>
</organism>
<dbReference type="OrthoDB" id="1014694at2"/>
<dbReference type="Pfam" id="PF05643">
    <property type="entry name" value="GNA1162-like"/>
    <property type="match status" value="1"/>
</dbReference>
<evidence type="ECO:0000313" key="2">
    <source>
        <dbReference type="Proteomes" id="UP000239007"/>
    </source>
</evidence>
<dbReference type="EMBL" id="MSCH01000003">
    <property type="protein sequence ID" value="PQJ52791.1"/>
    <property type="molecule type" value="Genomic_DNA"/>
</dbReference>
<evidence type="ECO:0000313" key="1">
    <source>
        <dbReference type="EMBL" id="PQJ52791.1"/>
    </source>
</evidence>
<reference evidence="1 2" key="1">
    <citation type="submission" date="2016-12" db="EMBL/GenBank/DDBJ databases">
        <title>Diversity of luminous bacteria.</title>
        <authorList>
            <person name="Yoshizawa S."/>
            <person name="Kogure K."/>
        </authorList>
    </citation>
    <scope>NUCLEOTIDE SEQUENCE [LARGE SCALE GENOMIC DNA]</scope>
    <source>
        <strain evidence="1 2">SA4-48</strain>
    </source>
</reference>
<dbReference type="InterPro" id="IPR008517">
    <property type="entry name" value="GNA1162-like"/>
</dbReference>
<protein>
    <recommendedName>
        <fullName evidence="3">Lipoprotein</fullName>
    </recommendedName>
</protein>
<dbReference type="RefSeq" id="WP_105051260.1">
    <property type="nucleotide sequence ID" value="NZ_BMYG01000004.1"/>
</dbReference>
<gene>
    <name evidence="1" type="ORF">BTO11_03385</name>
</gene>
<dbReference type="Gene3D" id="3.40.50.10610">
    <property type="entry name" value="ABC-type transport auxiliary lipoprotein component"/>
    <property type="match status" value="1"/>
</dbReference>
<comment type="caution">
    <text evidence="1">The sequence shown here is derived from an EMBL/GenBank/DDBJ whole genome shotgun (WGS) entry which is preliminary data.</text>
</comment>
<name>A0A2S7UU34_9GAMM</name>